<dbReference type="EMBL" id="VFPT01000001">
    <property type="protein sequence ID" value="TQM92284.1"/>
    <property type="molecule type" value="Genomic_DNA"/>
</dbReference>
<evidence type="ECO:0000313" key="4">
    <source>
        <dbReference type="EMBL" id="TQM92284.1"/>
    </source>
</evidence>
<dbReference type="AlphaFoldDB" id="A0A543KB61"/>
<feature type="signal peptide" evidence="2">
    <location>
        <begin position="1"/>
        <end position="22"/>
    </location>
</feature>
<evidence type="ECO:0000256" key="2">
    <source>
        <dbReference type="SAM" id="SignalP"/>
    </source>
</evidence>
<organism evidence="4 5">
    <name type="scientific">Roseinatronobacter monicus</name>
    <dbReference type="NCBI Taxonomy" id="393481"/>
    <lineage>
        <taxon>Bacteria</taxon>
        <taxon>Pseudomonadati</taxon>
        <taxon>Pseudomonadota</taxon>
        <taxon>Alphaproteobacteria</taxon>
        <taxon>Rhodobacterales</taxon>
        <taxon>Paracoccaceae</taxon>
        <taxon>Roseinatronobacter</taxon>
    </lineage>
</organism>
<proteinExistence type="predicted"/>
<dbReference type="Gene3D" id="2.40.160.20">
    <property type="match status" value="1"/>
</dbReference>
<dbReference type="InterPro" id="IPR011250">
    <property type="entry name" value="OMP/PagP_B-barrel"/>
</dbReference>
<feature type="domain" description="Outer membrane protein beta-barrel" evidence="3">
    <location>
        <begin position="42"/>
        <end position="209"/>
    </location>
</feature>
<keyword evidence="1 2" id="KW-0732">Signal</keyword>
<dbReference type="InterPro" id="IPR027385">
    <property type="entry name" value="Beta-barrel_OMP"/>
</dbReference>
<sequence>MRMYPMFASAALAGLMTTGAMAGDFSKSGPGMQEPVVSTPAAPPAPARFNWTGGYAGAALGYGNMSFSDGFDDRSNAAGGLFAGYRQDMGNFVLGGEALLAPATFGTLTLPGANGDEIKAGGSLLFTAGVPISADARTLAYAGVGPSMLRSSGSAGSENSFGGTGAIGIDHMLTDSIMVRGSVNYTVINNVGQDDINTRTLGAGVGLGFKF</sequence>
<reference evidence="4 5" key="1">
    <citation type="submission" date="2019-06" db="EMBL/GenBank/DDBJ databases">
        <title>Genomic Encyclopedia of Archaeal and Bacterial Type Strains, Phase II (KMG-II): from individual species to whole genera.</title>
        <authorList>
            <person name="Goeker M."/>
        </authorList>
    </citation>
    <scope>NUCLEOTIDE SEQUENCE [LARGE SCALE GENOMIC DNA]</scope>
    <source>
        <strain evidence="4 5">DSM 18423</strain>
    </source>
</reference>
<evidence type="ECO:0000256" key="1">
    <source>
        <dbReference type="ARBA" id="ARBA00022729"/>
    </source>
</evidence>
<gene>
    <name evidence="4" type="ORF">BD293_0879</name>
</gene>
<keyword evidence="5" id="KW-1185">Reference proteome</keyword>
<comment type="caution">
    <text evidence="4">The sequence shown here is derived from an EMBL/GenBank/DDBJ whole genome shotgun (WGS) entry which is preliminary data.</text>
</comment>
<accession>A0A543KB61</accession>
<name>A0A543KB61_9RHOB</name>
<dbReference type="SUPFAM" id="SSF56925">
    <property type="entry name" value="OMPA-like"/>
    <property type="match status" value="1"/>
</dbReference>
<dbReference type="Proteomes" id="UP000320582">
    <property type="component" value="Unassembled WGS sequence"/>
</dbReference>
<evidence type="ECO:0000259" key="3">
    <source>
        <dbReference type="Pfam" id="PF13505"/>
    </source>
</evidence>
<feature type="chain" id="PRO_5021855706" evidence="2">
    <location>
        <begin position="23"/>
        <end position="211"/>
    </location>
</feature>
<evidence type="ECO:0000313" key="5">
    <source>
        <dbReference type="Proteomes" id="UP000320582"/>
    </source>
</evidence>
<protein>
    <submittedName>
        <fullName evidence="4">Opacity protein-like surface antigen</fullName>
    </submittedName>
</protein>
<dbReference type="Pfam" id="PF13505">
    <property type="entry name" value="OMP_b-brl"/>
    <property type="match status" value="1"/>
</dbReference>